<proteinExistence type="inferred from homology"/>
<dbReference type="PRINTS" id="PR00463">
    <property type="entry name" value="EP450I"/>
</dbReference>
<gene>
    <name evidence="12" type="ORF">BXZ70DRAFT_932423</name>
</gene>
<keyword evidence="11" id="KW-1133">Transmembrane helix</keyword>
<evidence type="ECO:0000256" key="6">
    <source>
        <dbReference type="ARBA" id="ARBA00023002"/>
    </source>
</evidence>
<dbReference type="InterPro" id="IPR001128">
    <property type="entry name" value="Cyt_P450"/>
</dbReference>
<protein>
    <submittedName>
        <fullName evidence="12">Cytochrome P450</fullName>
    </submittedName>
</protein>
<evidence type="ECO:0000256" key="2">
    <source>
        <dbReference type="ARBA" id="ARBA00005179"/>
    </source>
</evidence>
<dbReference type="OrthoDB" id="2789670at2759"/>
<evidence type="ECO:0000256" key="9">
    <source>
        <dbReference type="PIRSR" id="PIRSR602401-1"/>
    </source>
</evidence>
<dbReference type="InterPro" id="IPR036396">
    <property type="entry name" value="Cyt_P450_sf"/>
</dbReference>
<keyword evidence="4 9" id="KW-0349">Heme</keyword>
<dbReference type="PANTHER" id="PTHR46300:SF7">
    <property type="entry name" value="P450, PUTATIVE (EUROFUNG)-RELATED"/>
    <property type="match status" value="1"/>
</dbReference>
<evidence type="ECO:0000256" key="4">
    <source>
        <dbReference type="ARBA" id="ARBA00022617"/>
    </source>
</evidence>
<dbReference type="CDD" id="cd11065">
    <property type="entry name" value="CYP64-like"/>
    <property type="match status" value="1"/>
</dbReference>
<evidence type="ECO:0000256" key="1">
    <source>
        <dbReference type="ARBA" id="ARBA00001971"/>
    </source>
</evidence>
<evidence type="ECO:0000256" key="11">
    <source>
        <dbReference type="SAM" id="Phobius"/>
    </source>
</evidence>
<comment type="cofactor">
    <cofactor evidence="1 9">
        <name>heme</name>
        <dbReference type="ChEBI" id="CHEBI:30413"/>
    </cofactor>
</comment>
<evidence type="ECO:0000256" key="8">
    <source>
        <dbReference type="ARBA" id="ARBA00023033"/>
    </source>
</evidence>
<dbReference type="GO" id="GO:0016705">
    <property type="term" value="F:oxidoreductase activity, acting on paired donors, with incorporation or reduction of molecular oxygen"/>
    <property type="evidence" value="ECO:0007669"/>
    <property type="project" value="InterPro"/>
</dbReference>
<dbReference type="Pfam" id="PF00067">
    <property type="entry name" value="p450"/>
    <property type="match status" value="1"/>
</dbReference>
<evidence type="ECO:0000256" key="7">
    <source>
        <dbReference type="ARBA" id="ARBA00023004"/>
    </source>
</evidence>
<name>A0A8K0XQW7_9AGAR</name>
<comment type="pathway">
    <text evidence="2">Secondary metabolite biosynthesis.</text>
</comment>
<keyword evidence="11" id="KW-0472">Membrane</keyword>
<dbReference type="AlphaFoldDB" id="A0A8K0XQW7"/>
<evidence type="ECO:0000256" key="5">
    <source>
        <dbReference type="ARBA" id="ARBA00022723"/>
    </source>
</evidence>
<dbReference type="PANTHER" id="PTHR46300">
    <property type="entry name" value="P450, PUTATIVE (EUROFUNG)-RELATED-RELATED"/>
    <property type="match status" value="1"/>
</dbReference>
<organism evidence="12 13">
    <name type="scientific">Cristinia sonorae</name>
    <dbReference type="NCBI Taxonomy" id="1940300"/>
    <lineage>
        <taxon>Eukaryota</taxon>
        <taxon>Fungi</taxon>
        <taxon>Dikarya</taxon>
        <taxon>Basidiomycota</taxon>
        <taxon>Agaricomycotina</taxon>
        <taxon>Agaricomycetes</taxon>
        <taxon>Agaricomycetidae</taxon>
        <taxon>Agaricales</taxon>
        <taxon>Pleurotineae</taxon>
        <taxon>Stephanosporaceae</taxon>
        <taxon>Cristinia</taxon>
    </lineage>
</organism>
<sequence>MWTDAPPSVYLYVVALGIILLTSLSLSTIGKKHYPPGPKALPIIGNILSIPQDAAWKVYAEWSQKFGDIIYLRVFRSHIIVINSVSIARELLENRGAIYSSRPWVPMAGDVIGWSWSLPLLPYGETFKRHRKYTQLFFSRSRLPQFYAFQRREAYRLINDVLDAPENYKEHVQRMAGAVVMALVYGHDARKHDDWLLQIASKGARTIESVGPVGAHLVDLIPILRFIPDWFPGAGFKRLPPGTREALSDMRFVPYNYVKEKMAMGTAVDCYVTELLEMTKSQDEEGVRDTAANNYSAGSDTTTALLISAILALTVNPIIQARLQAELDTVVGKDRLPDFSDKDNLPYLQCVISEAIRWGAVTPIGVPHTSVQDDVYDGMYIPKGTTIIANAWAMLHDPQTYPEPESFNPDRFLTGEGRTPPPDPRTPLFGFGRRQCPGKDTSGNTIFIALATLFHVFKFSPMTDEEGNPIPIDVNPFEHSVRHPKPFLCKIRPRRPESISLIRSVQDF</sequence>
<comment type="similarity">
    <text evidence="3 10">Belongs to the cytochrome P450 family.</text>
</comment>
<feature type="transmembrane region" description="Helical" evidence="11">
    <location>
        <begin position="9"/>
        <end position="29"/>
    </location>
</feature>
<dbReference type="EMBL" id="JAEVFJ010000011">
    <property type="protein sequence ID" value="KAH8101908.1"/>
    <property type="molecule type" value="Genomic_DNA"/>
</dbReference>
<keyword evidence="6 10" id="KW-0560">Oxidoreductase</keyword>
<dbReference type="InterPro" id="IPR017972">
    <property type="entry name" value="Cyt_P450_CS"/>
</dbReference>
<evidence type="ECO:0000256" key="3">
    <source>
        <dbReference type="ARBA" id="ARBA00010617"/>
    </source>
</evidence>
<dbReference type="InterPro" id="IPR002401">
    <property type="entry name" value="Cyt_P450_E_grp-I"/>
</dbReference>
<accession>A0A8K0XQW7</accession>
<keyword evidence="7 9" id="KW-0408">Iron</keyword>
<dbReference type="GO" id="GO:0004497">
    <property type="term" value="F:monooxygenase activity"/>
    <property type="evidence" value="ECO:0007669"/>
    <property type="project" value="UniProtKB-KW"/>
</dbReference>
<keyword evidence="5 9" id="KW-0479">Metal-binding</keyword>
<dbReference type="PROSITE" id="PS00086">
    <property type="entry name" value="CYTOCHROME_P450"/>
    <property type="match status" value="1"/>
</dbReference>
<evidence type="ECO:0000313" key="12">
    <source>
        <dbReference type="EMBL" id="KAH8101908.1"/>
    </source>
</evidence>
<evidence type="ECO:0000256" key="10">
    <source>
        <dbReference type="RuleBase" id="RU000461"/>
    </source>
</evidence>
<dbReference type="Gene3D" id="1.10.630.10">
    <property type="entry name" value="Cytochrome P450"/>
    <property type="match status" value="1"/>
</dbReference>
<reference evidence="12" key="1">
    <citation type="journal article" date="2021" name="New Phytol.">
        <title>Evolutionary innovations through gain and loss of genes in the ectomycorrhizal Boletales.</title>
        <authorList>
            <person name="Wu G."/>
            <person name="Miyauchi S."/>
            <person name="Morin E."/>
            <person name="Kuo A."/>
            <person name="Drula E."/>
            <person name="Varga T."/>
            <person name="Kohler A."/>
            <person name="Feng B."/>
            <person name="Cao Y."/>
            <person name="Lipzen A."/>
            <person name="Daum C."/>
            <person name="Hundley H."/>
            <person name="Pangilinan J."/>
            <person name="Johnson J."/>
            <person name="Barry K."/>
            <person name="LaButti K."/>
            <person name="Ng V."/>
            <person name="Ahrendt S."/>
            <person name="Min B."/>
            <person name="Choi I.G."/>
            <person name="Park H."/>
            <person name="Plett J.M."/>
            <person name="Magnuson J."/>
            <person name="Spatafora J.W."/>
            <person name="Nagy L.G."/>
            <person name="Henrissat B."/>
            <person name="Grigoriev I.V."/>
            <person name="Yang Z.L."/>
            <person name="Xu J."/>
            <person name="Martin F.M."/>
        </authorList>
    </citation>
    <scope>NUCLEOTIDE SEQUENCE</scope>
    <source>
        <strain evidence="12">KKN 215</strain>
    </source>
</reference>
<keyword evidence="11" id="KW-0812">Transmembrane</keyword>
<keyword evidence="8 10" id="KW-0503">Monooxygenase</keyword>
<dbReference type="GO" id="GO:0005506">
    <property type="term" value="F:iron ion binding"/>
    <property type="evidence" value="ECO:0007669"/>
    <property type="project" value="InterPro"/>
</dbReference>
<dbReference type="GO" id="GO:0020037">
    <property type="term" value="F:heme binding"/>
    <property type="evidence" value="ECO:0007669"/>
    <property type="project" value="InterPro"/>
</dbReference>
<dbReference type="Proteomes" id="UP000813824">
    <property type="component" value="Unassembled WGS sequence"/>
</dbReference>
<feature type="binding site" description="axial binding residue" evidence="9">
    <location>
        <position position="436"/>
    </location>
    <ligand>
        <name>heme</name>
        <dbReference type="ChEBI" id="CHEBI:30413"/>
    </ligand>
    <ligandPart>
        <name>Fe</name>
        <dbReference type="ChEBI" id="CHEBI:18248"/>
    </ligandPart>
</feature>
<evidence type="ECO:0000313" key="13">
    <source>
        <dbReference type="Proteomes" id="UP000813824"/>
    </source>
</evidence>
<dbReference type="SUPFAM" id="SSF48264">
    <property type="entry name" value="Cytochrome P450"/>
    <property type="match status" value="1"/>
</dbReference>
<keyword evidence="13" id="KW-1185">Reference proteome</keyword>
<dbReference type="InterPro" id="IPR050364">
    <property type="entry name" value="Cytochrome_P450_fung"/>
</dbReference>
<comment type="caution">
    <text evidence="12">The sequence shown here is derived from an EMBL/GenBank/DDBJ whole genome shotgun (WGS) entry which is preliminary data.</text>
</comment>